<dbReference type="AlphaFoldDB" id="A0A8T0X403"/>
<gene>
    <name evidence="1" type="ORF">PVAP13_1NG198638</name>
</gene>
<comment type="caution">
    <text evidence="1">The sequence shown here is derived from an EMBL/GenBank/DDBJ whole genome shotgun (WGS) entry which is preliminary data.</text>
</comment>
<proteinExistence type="predicted"/>
<accession>A0A8T0X403</accession>
<keyword evidence="2" id="KW-1185">Reference proteome</keyword>
<sequence length="53" mass="5754">MVCVGKLMTSRWRSNICVSNAHCKEVICHTSSCEAPAGCAATEAQRPWALMIT</sequence>
<dbReference type="Proteomes" id="UP000823388">
    <property type="component" value="Chromosome 1N"/>
</dbReference>
<organism evidence="1 2">
    <name type="scientific">Panicum virgatum</name>
    <name type="common">Blackwell switchgrass</name>
    <dbReference type="NCBI Taxonomy" id="38727"/>
    <lineage>
        <taxon>Eukaryota</taxon>
        <taxon>Viridiplantae</taxon>
        <taxon>Streptophyta</taxon>
        <taxon>Embryophyta</taxon>
        <taxon>Tracheophyta</taxon>
        <taxon>Spermatophyta</taxon>
        <taxon>Magnoliopsida</taxon>
        <taxon>Liliopsida</taxon>
        <taxon>Poales</taxon>
        <taxon>Poaceae</taxon>
        <taxon>PACMAD clade</taxon>
        <taxon>Panicoideae</taxon>
        <taxon>Panicodae</taxon>
        <taxon>Paniceae</taxon>
        <taxon>Panicinae</taxon>
        <taxon>Panicum</taxon>
        <taxon>Panicum sect. Hiantes</taxon>
    </lineage>
</organism>
<evidence type="ECO:0000313" key="2">
    <source>
        <dbReference type="Proteomes" id="UP000823388"/>
    </source>
</evidence>
<protein>
    <submittedName>
        <fullName evidence="1">Uncharacterized protein</fullName>
    </submittedName>
</protein>
<name>A0A8T0X403_PANVG</name>
<dbReference type="EMBL" id="CM029038">
    <property type="protein sequence ID" value="KAG2650269.1"/>
    <property type="molecule type" value="Genomic_DNA"/>
</dbReference>
<evidence type="ECO:0000313" key="1">
    <source>
        <dbReference type="EMBL" id="KAG2650269.1"/>
    </source>
</evidence>
<reference evidence="1 2" key="1">
    <citation type="submission" date="2020-05" db="EMBL/GenBank/DDBJ databases">
        <title>WGS assembly of Panicum virgatum.</title>
        <authorList>
            <person name="Lovell J.T."/>
            <person name="Jenkins J."/>
            <person name="Shu S."/>
            <person name="Juenger T.E."/>
            <person name="Schmutz J."/>
        </authorList>
    </citation>
    <scope>NUCLEOTIDE SEQUENCE [LARGE SCALE GENOMIC DNA]</scope>
    <source>
        <strain evidence="2">cv. AP13</strain>
    </source>
</reference>